<dbReference type="InterPro" id="IPR012902">
    <property type="entry name" value="N_methyl_site"/>
</dbReference>
<reference evidence="2 3" key="2">
    <citation type="journal article" date="2018" name="Int. J. Syst. Evol. Microbiol.">
        <title>Marinobacterium aestuarii sp. nov., a benzene-degrading marine bacterium isolated from estuary sediment.</title>
        <authorList>
            <person name="Bae S.S."/>
            <person name="Jung J."/>
            <person name="Chung D."/>
            <person name="Baek K."/>
        </authorList>
    </citation>
    <scope>NUCLEOTIDE SEQUENCE [LARGE SCALE GENOMIC DNA]</scope>
    <source>
        <strain evidence="2 3">ST58-10</strain>
    </source>
</reference>
<reference evidence="3" key="1">
    <citation type="submission" date="2016-05" db="EMBL/GenBank/DDBJ databases">
        <authorList>
            <person name="Baek K."/>
            <person name="Yang S.-J."/>
        </authorList>
    </citation>
    <scope>NUCLEOTIDE SEQUENCE [LARGE SCALE GENOMIC DNA]</scope>
    <source>
        <strain evidence="3">ST58-10</strain>
    </source>
</reference>
<keyword evidence="1" id="KW-0472">Membrane</keyword>
<evidence type="ECO:0000256" key="1">
    <source>
        <dbReference type="SAM" id="Phobius"/>
    </source>
</evidence>
<dbReference type="STRING" id="1821621.A8C75_15695"/>
<dbReference type="EMBL" id="CP015839">
    <property type="protein sequence ID" value="ANG63775.1"/>
    <property type="molecule type" value="Genomic_DNA"/>
</dbReference>
<evidence type="ECO:0000313" key="2">
    <source>
        <dbReference type="EMBL" id="ANG63775.1"/>
    </source>
</evidence>
<proteinExistence type="predicted"/>
<dbReference type="Pfam" id="PF07963">
    <property type="entry name" value="N_methyl"/>
    <property type="match status" value="1"/>
</dbReference>
<accession>A0A1A9F0T6</accession>
<keyword evidence="3" id="KW-1185">Reference proteome</keyword>
<organism evidence="2 3">
    <name type="scientific">Marinobacterium aestuarii</name>
    <dbReference type="NCBI Taxonomy" id="1821621"/>
    <lineage>
        <taxon>Bacteria</taxon>
        <taxon>Pseudomonadati</taxon>
        <taxon>Pseudomonadota</taxon>
        <taxon>Gammaproteobacteria</taxon>
        <taxon>Oceanospirillales</taxon>
        <taxon>Oceanospirillaceae</taxon>
        <taxon>Marinobacterium</taxon>
    </lineage>
</organism>
<dbReference type="NCBIfam" id="TIGR02532">
    <property type="entry name" value="IV_pilin_GFxxxE"/>
    <property type="match status" value="1"/>
</dbReference>
<feature type="transmembrane region" description="Helical" evidence="1">
    <location>
        <begin position="14"/>
        <end position="35"/>
    </location>
</feature>
<name>A0A1A9F0T6_9GAMM</name>
<dbReference type="RefSeq" id="WP_067384465.1">
    <property type="nucleotide sequence ID" value="NZ_CP015839.1"/>
</dbReference>
<dbReference type="InterPro" id="IPR045584">
    <property type="entry name" value="Pilin-like"/>
</dbReference>
<dbReference type="OrthoDB" id="6087924at2"/>
<dbReference type="SUPFAM" id="SSF54523">
    <property type="entry name" value="Pili subunits"/>
    <property type="match status" value="1"/>
</dbReference>
<dbReference type="Proteomes" id="UP000078070">
    <property type="component" value="Chromosome"/>
</dbReference>
<gene>
    <name evidence="2" type="ORF">A8C75_15695</name>
</gene>
<dbReference type="KEGG" id="mars:A8C75_15695"/>
<keyword evidence="1" id="KW-0812">Transmembrane</keyword>
<keyword evidence="1" id="KW-1133">Transmembrane helix</keyword>
<dbReference type="PROSITE" id="PS00409">
    <property type="entry name" value="PROKAR_NTER_METHYL"/>
    <property type="match status" value="1"/>
</dbReference>
<protein>
    <recommendedName>
        <fullName evidence="4">Prepilin-type N-terminal cleavage/methylation domain-containing protein</fullName>
    </recommendedName>
</protein>
<dbReference type="AlphaFoldDB" id="A0A1A9F0T6"/>
<evidence type="ECO:0008006" key="4">
    <source>
        <dbReference type="Google" id="ProtNLM"/>
    </source>
</evidence>
<sequence length="238" mass="27236">MNGRQSQGFTLVELLIALLLTGLVAMLVFGAFRIATGSWERVIRQQERAHESYLVQSFVRRLLEQAQPLRVRDTETRLSVAMYGDAQQLTFVTELPARRGSAQLYWCQLRVKGPDNGQPRQLIMTTRVYTEGEVIDWQNPLESSGEGINGEQIALTEPQERVLLQGVAELELEYLYYDESDQPEWRREWQDQSVLPYLVRLRALPEDDNGLAGEAVTAFWPQLTVSPTEYRYGGKTLL</sequence>
<evidence type="ECO:0000313" key="3">
    <source>
        <dbReference type="Proteomes" id="UP000078070"/>
    </source>
</evidence>